<dbReference type="AlphaFoldDB" id="A0A9Q0JAG4"/>
<sequence>KKFKLQTKQRLNLPYKRKKEKKHYDFDIFHDNMIAHPKGSFKFQTPIGEGPGWSWENFIMGTLQVSLVVDSLFMVTKYI</sequence>
<reference evidence="1" key="1">
    <citation type="submission" date="2022-02" db="EMBL/GenBank/DDBJ databases">
        <authorList>
            <person name="Henning P.M."/>
            <person name="McCubbin A.G."/>
            <person name="Shore J.S."/>
        </authorList>
    </citation>
    <scope>NUCLEOTIDE SEQUENCE</scope>
    <source>
        <strain evidence="1">F60SS</strain>
        <tissue evidence="1">Leaves</tissue>
    </source>
</reference>
<gene>
    <name evidence="1" type="ORF">Tsubulata_001262</name>
</gene>
<evidence type="ECO:0000313" key="1">
    <source>
        <dbReference type="EMBL" id="KAJ4833640.1"/>
    </source>
</evidence>
<protein>
    <submittedName>
        <fullName evidence="1">Uncharacterized protein</fullName>
    </submittedName>
</protein>
<name>A0A9Q0JAG4_9ROSI</name>
<proteinExistence type="predicted"/>
<comment type="caution">
    <text evidence="1">The sequence shown here is derived from an EMBL/GenBank/DDBJ whole genome shotgun (WGS) entry which is preliminary data.</text>
</comment>
<evidence type="ECO:0000313" key="2">
    <source>
        <dbReference type="Proteomes" id="UP001141552"/>
    </source>
</evidence>
<dbReference type="Proteomes" id="UP001141552">
    <property type="component" value="Unassembled WGS sequence"/>
</dbReference>
<keyword evidence="2" id="KW-1185">Reference proteome</keyword>
<feature type="non-terminal residue" evidence="1">
    <location>
        <position position="1"/>
    </location>
</feature>
<reference evidence="1" key="2">
    <citation type="journal article" date="2023" name="Plants (Basel)">
        <title>Annotation of the Turnera subulata (Passifloraceae) Draft Genome Reveals the S-Locus Evolved after the Divergence of Turneroideae from Passifloroideae in a Stepwise Manner.</title>
        <authorList>
            <person name="Henning P.M."/>
            <person name="Roalson E.H."/>
            <person name="Mir W."/>
            <person name="McCubbin A.G."/>
            <person name="Shore J.S."/>
        </authorList>
    </citation>
    <scope>NUCLEOTIDE SEQUENCE</scope>
    <source>
        <strain evidence="1">F60SS</strain>
    </source>
</reference>
<accession>A0A9Q0JAG4</accession>
<dbReference type="EMBL" id="JAKUCV010004898">
    <property type="protein sequence ID" value="KAJ4833640.1"/>
    <property type="molecule type" value="Genomic_DNA"/>
</dbReference>
<organism evidence="1 2">
    <name type="scientific">Turnera subulata</name>
    <dbReference type="NCBI Taxonomy" id="218843"/>
    <lineage>
        <taxon>Eukaryota</taxon>
        <taxon>Viridiplantae</taxon>
        <taxon>Streptophyta</taxon>
        <taxon>Embryophyta</taxon>
        <taxon>Tracheophyta</taxon>
        <taxon>Spermatophyta</taxon>
        <taxon>Magnoliopsida</taxon>
        <taxon>eudicotyledons</taxon>
        <taxon>Gunneridae</taxon>
        <taxon>Pentapetalae</taxon>
        <taxon>rosids</taxon>
        <taxon>fabids</taxon>
        <taxon>Malpighiales</taxon>
        <taxon>Passifloraceae</taxon>
        <taxon>Turnera</taxon>
    </lineage>
</organism>